<dbReference type="OrthoDB" id="1057355at2"/>
<dbReference type="EMBL" id="FRCJ01000004">
    <property type="protein sequence ID" value="SHM60196.1"/>
    <property type="molecule type" value="Genomic_DNA"/>
</dbReference>
<feature type="chain" id="PRO_5012478075" evidence="1">
    <location>
        <begin position="22"/>
        <end position="533"/>
    </location>
</feature>
<evidence type="ECO:0000256" key="1">
    <source>
        <dbReference type="SAM" id="SignalP"/>
    </source>
</evidence>
<evidence type="ECO:0000313" key="3">
    <source>
        <dbReference type="Proteomes" id="UP000184280"/>
    </source>
</evidence>
<feature type="signal peptide" evidence="1">
    <location>
        <begin position="1"/>
        <end position="21"/>
    </location>
</feature>
<dbReference type="Proteomes" id="UP000184280">
    <property type="component" value="Unassembled WGS sequence"/>
</dbReference>
<dbReference type="RefSeq" id="WP_139294831.1">
    <property type="nucleotide sequence ID" value="NZ_FRCJ01000004.1"/>
</dbReference>
<proteinExistence type="predicted"/>
<evidence type="ECO:0000313" key="2">
    <source>
        <dbReference type="EMBL" id="SHM60196.1"/>
    </source>
</evidence>
<accession>A0A1M7K4L0</accession>
<dbReference type="AlphaFoldDB" id="A0A1M7K4L0"/>
<keyword evidence="1" id="KW-0732">Signal</keyword>
<sequence>MKKHLVMLAALLMMGTAGANAQGFLGKLKQKAQQAVIGKKATAEISEAVQDESDEPADPSKLAVAAGDDIVPKRKTPTVTWDGTFTPSSASSASALMAELPQLPSAEKMARSTMEERDAYALKIARVVARAEQLQEGANGCSDADMEALRQKWERKVQDMFGLTKEEMAILNDENAPDSKKEPIQQKVMAKIMGGNVNMSEMERFEKMSEKEQEAYIKAHPEFVQKMQKMAMNAGNFSKQMQQTTGALTGYEAKVGQLAQNFAKVITREANHDYSAIGKKYDSKLQKLYEQICGIDDAAKIDALYDEADQLLYNYRLEAAKEYRASLLRLISEHKKFAAEYTRLSREVVASGDLPECAIGRADLNSVIAVGNILDQAYKDLPELQASPVCQETVYELPKGWTFGAWECRGYIGGVNDFKSPGGNWPLLAQSAEAGEYAVVENGKFRKINEDELKAINKKADARLKKGANSGTNPPYGVYKSRSGKRVVEYSKTGEIILNGMTTYAPAAFTANPDRLEWIIFDEGKIVKCTYKL</sequence>
<reference evidence="2 3" key="1">
    <citation type="submission" date="2016-11" db="EMBL/GenBank/DDBJ databases">
        <authorList>
            <person name="Jaros S."/>
            <person name="Januszkiewicz K."/>
            <person name="Wedrychowicz H."/>
        </authorList>
    </citation>
    <scope>NUCLEOTIDE SEQUENCE [LARGE SCALE GENOMIC DNA]</scope>
    <source>
        <strain evidence="2 3">BPI-34</strain>
    </source>
</reference>
<organism evidence="2 3">
    <name type="scientific">Xylanibacter ruminicola</name>
    <name type="common">Prevotella ruminicola</name>
    <dbReference type="NCBI Taxonomy" id="839"/>
    <lineage>
        <taxon>Bacteria</taxon>
        <taxon>Pseudomonadati</taxon>
        <taxon>Bacteroidota</taxon>
        <taxon>Bacteroidia</taxon>
        <taxon>Bacteroidales</taxon>
        <taxon>Prevotellaceae</taxon>
        <taxon>Xylanibacter</taxon>
    </lineage>
</organism>
<gene>
    <name evidence="2" type="ORF">SAMN04488494_2272</name>
</gene>
<name>A0A1M7K4L0_XYLRU</name>
<protein>
    <submittedName>
        <fullName evidence="2">Uncharacterized protein</fullName>
    </submittedName>
</protein>